<accession>A0A6A5QU27</accession>
<proteinExistence type="predicted"/>
<evidence type="ECO:0000313" key="3">
    <source>
        <dbReference type="Proteomes" id="UP000800096"/>
    </source>
</evidence>
<evidence type="ECO:0000256" key="1">
    <source>
        <dbReference type="SAM" id="MobiDB-lite"/>
    </source>
</evidence>
<dbReference type="OrthoDB" id="10495878at2759"/>
<organism evidence="2 3">
    <name type="scientific">Ampelomyces quisqualis</name>
    <name type="common">Powdery mildew agent</name>
    <dbReference type="NCBI Taxonomy" id="50730"/>
    <lineage>
        <taxon>Eukaryota</taxon>
        <taxon>Fungi</taxon>
        <taxon>Dikarya</taxon>
        <taxon>Ascomycota</taxon>
        <taxon>Pezizomycotina</taxon>
        <taxon>Dothideomycetes</taxon>
        <taxon>Pleosporomycetidae</taxon>
        <taxon>Pleosporales</taxon>
        <taxon>Pleosporineae</taxon>
        <taxon>Phaeosphaeriaceae</taxon>
        <taxon>Ampelomyces</taxon>
    </lineage>
</organism>
<keyword evidence="3" id="KW-1185">Reference proteome</keyword>
<dbReference type="EMBL" id="ML979133">
    <property type="protein sequence ID" value="KAF1919185.1"/>
    <property type="molecule type" value="Genomic_DNA"/>
</dbReference>
<dbReference type="Proteomes" id="UP000800096">
    <property type="component" value="Unassembled WGS sequence"/>
</dbReference>
<sequence>PPTDGTVSAEPRPTPAKCSRGKKLNIKLDPGFVWDRESLALLCRWKDVMKKGTYVAVESGEFPGHTKSSLDHAWSTRRQEARKAYADMMKQLE</sequence>
<evidence type="ECO:0000313" key="2">
    <source>
        <dbReference type="EMBL" id="KAF1919185.1"/>
    </source>
</evidence>
<protein>
    <submittedName>
        <fullName evidence="2">Uncharacterized protein</fullName>
    </submittedName>
</protein>
<feature type="non-terminal residue" evidence="2">
    <location>
        <position position="1"/>
    </location>
</feature>
<reference evidence="2" key="1">
    <citation type="journal article" date="2020" name="Stud. Mycol.">
        <title>101 Dothideomycetes genomes: a test case for predicting lifestyles and emergence of pathogens.</title>
        <authorList>
            <person name="Haridas S."/>
            <person name="Albert R."/>
            <person name="Binder M."/>
            <person name="Bloem J."/>
            <person name="Labutti K."/>
            <person name="Salamov A."/>
            <person name="Andreopoulos B."/>
            <person name="Baker S."/>
            <person name="Barry K."/>
            <person name="Bills G."/>
            <person name="Bluhm B."/>
            <person name="Cannon C."/>
            <person name="Castanera R."/>
            <person name="Culley D."/>
            <person name="Daum C."/>
            <person name="Ezra D."/>
            <person name="Gonzalez J."/>
            <person name="Henrissat B."/>
            <person name="Kuo A."/>
            <person name="Liang C."/>
            <person name="Lipzen A."/>
            <person name="Lutzoni F."/>
            <person name="Magnuson J."/>
            <person name="Mondo S."/>
            <person name="Nolan M."/>
            <person name="Ohm R."/>
            <person name="Pangilinan J."/>
            <person name="Park H.-J."/>
            <person name="Ramirez L."/>
            <person name="Alfaro M."/>
            <person name="Sun H."/>
            <person name="Tritt A."/>
            <person name="Yoshinaga Y."/>
            <person name="Zwiers L.-H."/>
            <person name="Turgeon B."/>
            <person name="Goodwin S."/>
            <person name="Spatafora J."/>
            <person name="Crous P."/>
            <person name="Grigoriev I."/>
        </authorList>
    </citation>
    <scope>NUCLEOTIDE SEQUENCE</scope>
    <source>
        <strain evidence="2">HMLAC05119</strain>
    </source>
</reference>
<name>A0A6A5QU27_AMPQU</name>
<gene>
    <name evidence="2" type="ORF">BDU57DRAFT_440461</name>
</gene>
<dbReference type="AlphaFoldDB" id="A0A6A5QU27"/>
<feature type="region of interest" description="Disordered" evidence="1">
    <location>
        <begin position="1"/>
        <end position="21"/>
    </location>
</feature>